<dbReference type="Pfam" id="PF11760">
    <property type="entry name" value="CbiG_N"/>
    <property type="match status" value="1"/>
</dbReference>
<dbReference type="PANTHER" id="PTHR37477">
    <property type="entry name" value="COBALT-PRECORRIN-5A HYDROLASE"/>
    <property type="match status" value="1"/>
</dbReference>
<dbReference type="PANTHER" id="PTHR37477:SF1">
    <property type="entry name" value="COBALT-PRECORRIN-5A HYDROLASE"/>
    <property type="match status" value="1"/>
</dbReference>
<dbReference type="InterPro" id="IPR052553">
    <property type="entry name" value="CbiG_hydrolase"/>
</dbReference>
<dbReference type="EMBL" id="SMAO01000002">
    <property type="protein sequence ID" value="TCT23076.1"/>
    <property type="molecule type" value="Genomic_DNA"/>
</dbReference>
<evidence type="ECO:0000313" key="3">
    <source>
        <dbReference type="EMBL" id="TCT23076.1"/>
    </source>
</evidence>
<sequence length="242" mass="25944">MHTLILAITRTGVELAGTLASRLDDPPRLLVPERFRDRLSGIDSARIDTYAPPLSARMGELFQTHRALIIIGAVGMAVRLIAPHLRSKLTDPAVVVIDEAGRFAIPICAGHLGGANALAERVGALIGAVPVITTASDTQGTIAVDLLGRELGWRIEASPETLLRAAAAVVNGEPVVVIEEDCGREWWPDTRPLPANLRCVPALEQAGEAAAYLWVTRRAIDPVSMERLGVPLVLYRPPETTP</sequence>
<protein>
    <submittedName>
        <fullName evidence="3">Cobalt-precorrin 5A hydrolase</fullName>
    </submittedName>
</protein>
<dbReference type="GO" id="GO:0016787">
    <property type="term" value="F:hydrolase activity"/>
    <property type="evidence" value="ECO:0007669"/>
    <property type="project" value="UniProtKB-KW"/>
</dbReference>
<feature type="domain" description="Cobalamin biosynthesis central region" evidence="2">
    <location>
        <begin position="142"/>
        <end position="237"/>
    </location>
</feature>
<organism evidence="3 4">
    <name type="scientific">Thiobaca trueperi</name>
    <dbReference type="NCBI Taxonomy" id="127458"/>
    <lineage>
        <taxon>Bacteria</taxon>
        <taxon>Pseudomonadati</taxon>
        <taxon>Pseudomonadota</taxon>
        <taxon>Gammaproteobacteria</taxon>
        <taxon>Chromatiales</taxon>
        <taxon>Chromatiaceae</taxon>
        <taxon>Thiobaca</taxon>
    </lineage>
</organism>
<feature type="domain" description="Cobalamin synthesis G N-terminal" evidence="1">
    <location>
        <begin position="58"/>
        <end position="137"/>
    </location>
</feature>
<dbReference type="InterPro" id="IPR038029">
    <property type="entry name" value="GbiG_N_sf"/>
</dbReference>
<dbReference type="SUPFAM" id="SSF159672">
    <property type="entry name" value="CbiG N-terminal domain-like"/>
    <property type="match status" value="1"/>
</dbReference>
<dbReference type="RefSeq" id="WP_132976184.1">
    <property type="nucleotide sequence ID" value="NZ_SMAO01000002.1"/>
</dbReference>
<keyword evidence="4" id="KW-1185">Reference proteome</keyword>
<evidence type="ECO:0000313" key="4">
    <source>
        <dbReference type="Proteomes" id="UP000295717"/>
    </source>
</evidence>
<dbReference type="Proteomes" id="UP000295717">
    <property type="component" value="Unassembled WGS sequence"/>
</dbReference>
<evidence type="ECO:0000259" key="2">
    <source>
        <dbReference type="Pfam" id="PF11761"/>
    </source>
</evidence>
<comment type="caution">
    <text evidence="3">The sequence shown here is derived from an EMBL/GenBank/DDBJ whole genome shotgun (WGS) entry which is preliminary data.</text>
</comment>
<dbReference type="OrthoDB" id="9781023at2"/>
<gene>
    <name evidence="3" type="ORF">EDC35_102413</name>
</gene>
<name>A0A4R3N4T9_9GAMM</name>
<accession>A0A4R3N4T9</accession>
<dbReference type="InterPro" id="IPR021744">
    <property type="entry name" value="CbiG_N"/>
</dbReference>
<proteinExistence type="predicted"/>
<dbReference type="InterPro" id="IPR021745">
    <property type="entry name" value="CbiG_mid"/>
</dbReference>
<dbReference type="Gene3D" id="3.40.50.11220">
    <property type="match status" value="1"/>
</dbReference>
<dbReference type="AlphaFoldDB" id="A0A4R3N4T9"/>
<reference evidence="3 4" key="1">
    <citation type="submission" date="2019-03" db="EMBL/GenBank/DDBJ databases">
        <title>Genomic Encyclopedia of Type Strains, Phase IV (KMG-IV): sequencing the most valuable type-strain genomes for metagenomic binning, comparative biology and taxonomic classification.</title>
        <authorList>
            <person name="Goeker M."/>
        </authorList>
    </citation>
    <scope>NUCLEOTIDE SEQUENCE [LARGE SCALE GENOMIC DNA]</scope>
    <source>
        <strain evidence="3 4">DSM 13587</strain>
    </source>
</reference>
<keyword evidence="3" id="KW-0378">Hydrolase</keyword>
<dbReference type="Pfam" id="PF11761">
    <property type="entry name" value="CbiG_mid"/>
    <property type="match status" value="1"/>
</dbReference>
<evidence type="ECO:0000259" key="1">
    <source>
        <dbReference type="Pfam" id="PF11760"/>
    </source>
</evidence>